<keyword evidence="2" id="KW-1185">Reference proteome</keyword>
<dbReference type="AlphaFoldDB" id="A0AAD5RAY3"/>
<dbReference type="EMBL" id="JAHQIW010007180">
    <property type="protein sequence ID" value="KAJ1372751.1"/>
    <property type="molecule type" value="Genomic_DNA"/>
</dbReference>
<evidence type="ECO:0000313" key="1">
    <source>
        <dbReference type="EMBL" id="KAJ1372751.1"/>
    </source>
</evidence>
<evidence type="ECO:0000313" key="2">
    <source>
        <dbReference type="Proteomes" id="UP001196413"/>
    </source>
</evidence>
<organism evidence="1 2">
    <name type="scientific">Parelaphostrongylus tenuis</name>
    <name type="common">Meningeal worm</name>
    <dbReference type="NCBI Taxonomy" id="148309"/>
    <lineage>
        <taxon>Eukaryota</taxon>
        <taxon>Metazoa</taxon>
        <taxon>Ecdysozoa</taxon>
        <taxon>Nematoda</taxon>
        <taxon>Chromadorea</taxon>
        <taxon>Rhabditida</taxon>
        <taxon>Rhabditina</taxon>
        <taxon>Rhabditomorpha</taxon>
        <taxon>Strongyloidea</taxon>
        <taxon>Metastrongylidae</taxon>
        <taxon>Parelaphostrongylus</taxon>
    </lineage>
</organism>
<gene>
    <name evidence="1" type="ORF">KIN20_034995</name>
</gene>
<comment type="caution">
    <text evidence="1">The sequence shown here is derived from an EMBL/GenBank/DDBJ whole genome shotgun (WGS) entry which is preliminary data.</text>
</comment>
<dbReference type="Proteomes" id="UP001196413">
    <property type="component" value="Unassembled WGS sequence"/>
</dbReference>
<accession>A0AAD5RAY3</accession>
<reference evidence="1" key="1">
    <citation type="submission" date="2021-06" db="EMBL/GenBank/DDBJ databases">
        <title>Parelaphostrongylus tenuis whole genome reference sequence.</title>
        <authorList>
            <person name="Garwood T.J."/>
            <person name="Larsen P.A."/>
            <person name="Fountain-Jones N.M."/>
            <person name="Garbe J.R."/>
            <person name="Macchietto M.G."/>
            <person name="Kania S.A."/>
            <person name="Gerhold R.W."/>
            <person name="Richards J.E."/>
            <person name="Wolf T.M."/>
        </authorList>
    </citation>
    <scope>NUCLEOTIDE SEQUENCE</scope>
    <source>
        <strain evidence="1">MNPRO001-30</strain>
        <tissue evidence="1">Meninges</tissue>
    </source>
</reference>
<name>A0AAD5RAY3_PARTN</name>
<proteinExistence type="predicted"/>
<sequence>MNVQVHSYEAIGRIVCSAFVLVDRVGEGNRRHAKVRHQDSKFLQVPEIAFGDDSKKRLSTSLDGISWEKKTVQLHLACQ</sequence>
<protein>
    <submittedName>
        <fullName evidence="1">Uncharacterized protein</fullName>
    </submittedName>
</protein>